<name>A0A5J9SP92_9POAL</name>
<dbReference type="Proteomes" id="UP000324897">
    <property type="component" value="Unassembled WGS sequence"/>
</dbReference>
<feature type="non-terminal residue" evidence="1">
    <location>
        <position position="204"/>
    </location>
</feature>
<evidence type="ECO:0000313" key="1">
    <source>
        <dbReference type="EMBL" id="TVU00806.1"/>
    </source>
</evidence>
<sequence>GGGKLNQKWKTKWDLPISHTYLDLSSPLLARKTICMRATQLLASRSTPSLLHFLARSSALLVANTPSKPPWPLSTERRCAAATAHLCSRSSHPCVRINLLYLLEEQEHQDDHYTESNSRITLASSPTNDLGFTVKFVLYVCSTSELFFPVLLDVHTYHAGVRCASLKLQNQRVHHLVHCSELKTSPNFLRPPSLVAGHLPMSPC</sequence>
<comment type="caution">
    <text evidence="1">The sequence shown here is derived from an EMBL/GenBank/DDBJ whole genome shotgun (WGS) entry which is preliminary data.</text>
</comment>
<keyword evidence="2" id="KW-1185">Reference proteome</keyword>
<reference evidence="1 2" key="1">
    <citation type="journal article" date="2019" name="Sci. Rep.">
        <title>A high-quality genome of Eragrostis curvula grass provides insights into Poaceae evolution and supports new strategies to enhance forage quality.</title>
        <authorList>
            <person name="Carballo J."/>
            <person name="Santos B.A.C.M."/>
            <person name="Zappacosta D."/>
            <person name="Garbus I."/>
            <person name="Selva J.P."/>
            <person name="Gallo C.A."/>
            <person name="Diaz A."/>
            <person name="Albertini E."/>
            <person name="Caccamo M."/>
            <person name="Echenique V."/>
        </authorList>
    </citation>
    <scope>NUCLEOTIDE SEQUENCE [LARGE SCALE GENOMIC DNA]</scope>
    <source>
        <strain evidence="2">cv. Victoria</strain>
        <tissue evidence="1">Leaf</tissue>
    </source>
</reference>
<dbReference type="AlphaFoldDB" id="A0A5J9SP92"/>
<dbReference type="EMBL" id="RWGY01000544">
    <property type="protein sequence ID" value="TVU00806.1"/>
    <property type="molecule type" value="Genomic_DNA"/>
</dbReference>
<dbReference type="Gramene" id="TVU00806">
    <property type="protein sequence ID" value="TVU00806"/>
    <property type="gene ID" value="EJB05_53760"/>
</dbReference>
<protein>
    <submittedName>
        <fullName evidence="1">Uncharacterized protein</fullName>
    </submittedName>
</protein>
<evidence type="ECO:0000313" key="2">
    <source>
        <dbReference type="Proteomes" id="UP000324897"/>
    </source>
</evidence>
<feature type="non-terminal residue" evidence="1">
    <location>
        <position position="1"/>
    </location>
</feature>
<organism evidence="1 2">
    <name type="scientific">Eragrostis curvula</name>
    <name type="common">weeping love grass</name>
    <dbReference type="NCBI Taxonomy" id="38414"/>
    <lineage>
        <taxon>Eukaryota</taxon>
        <taxon>Viridiplantae</taxon>
        <taxon>Streptophyta</taxon>
        <taxon>Embryophyta</taxon>
        <taxon>Tracheophyta</taxon>
        <taxon>Spermatophyta</taxon>
        <taxon>Magnoliopsida</taxon>
        <taxon>Liliopsida</taxon>
        <taxon>Poales</taxon>
        <taxon>Poaceae</taxon>
        <taxon>PACMAD clade</taxon>
        <taxon>Chloridoideae</taxon>
        <taxon>Eragrostideae</taxon>
        <taxon>Eragrostidinae</taxon>
        <taxon>Eragrostis</taxon>
    </lineage>
</organism>
<proteinExistence type="predicted"/>
<gene>
    <name evidence="1" type="ORF">EJB05_53760</name>
</gene>
<accession>A0A5J9SP92</accession>